<dbReference type="EMBL" id="CP046509">
    <property type="protein sequence ID" value="QGU86899.1"/>
    <property type="molecule type" value="Genomic_DNA"/>
</dbReference>
<name>A0A6I6EPB0_9GAMM</name>
<dbReference type="AlphaFoldDB" id="A0A6I6EPB0"/>
<protein>
    <recommendedName>
        <fullName evidence="3">Immunity protein 50</fullName>
    </recommendedName>
</protein>
<accession>A0A6I6EPB0</accession>
<proteinExistence type="predicted"/>
<dbReference type="Proteomes" id="UP000424752">
    <property type="component" value="Chromosome"/>
</dbReference>
<evidence type="ECO:0000313" key="2">
    <source>
        <dbReference type="Proteomes" id="UP000424752"/>
    </source>
</evidence>
<sequence length="130" mass="15340">MWFDFAHGKEKINFMFNNELYLDGCEFENFLFYDLSKIRICFNTKNIPNKTPEKWREVAFNSLSITLILVGVNKLNVQGERLGFICSPVIEKIDDEIIFSIDNEDKFHFSCAAELIVIDSIEPYLDQRWK</sequence>
<reference evidence="1 2" key="1">
    <citation type="submission" date="2019-12" db="EMBL/GenBank/DDBJ databases">
        <title>Erwinia sp. nov., isolated from droppings of birds in the Qinghai-Tiebt plateau of China.</title>
        <authorList>
            <person name="Ge Y."/>
        </authorList>
    </citation>
    <scope>NUCLEOTIDE SEQUENCE [LARGE SCALE GENOMIC DNA]</scope>
    <source>
        <strain evidence="1 2">J780</strain>
    </source>
</reference>
<dbReference type="KEGG" id="erwi:GN242_06605"/>
<evidence type="ECO:0000313" key="1">
    <source>
        <dbReference type="EMBL" id="QGU86899.1"/>
    </source>
</evidence>
<dbReference type="Pfam" id="PF15594">
    <property type="entry name" value="Imm50"/>
    <property type="match status" value="1"/>
</dbReference>
<organism evidence="1 2">
    <name type="scientific">Erwinia sorbitola</name>
    <dbReference type="NCBI Taxonomy" id="2681984"/>
    <lineage>
        <taxon>Bacteria</taxon>
        <taxon>Pseudomonadati</taxon>
        <taxon>Pseudomonadota</taxon>
        <taxon>Gammaproteobacteria</taxon>
        <taxon>Enterobacterales</taxon>
        <taxon>Erwiniaceae</taxon>
        <taxon>Erwinia</taxon>
    </lineage>
</organism>
<dbReference type="InterPro" id="IPR028957">
    <property type="entry name" value="Imm50"/>
</dbReference>
<gene>
    <name evidence="1" type="ORF">GN242_06605</name>
</gene>
<dbReference type="RefSeq" id="WP_156287091.1">
    <property type="nucleotide sequence ID" value="NZ_CP046509.1"/>
</dbReference>
<evidence type="ECO:0008006" key="3">
    <source>
        <dbReference type="Google" id="ProtNLM"/>
    </source>
</evidence>